<gene>
    <name evidence="6" type="ORF">SAMN04515674_11514</name>
</gene>
<keyword evidence="2 5" id="KW-0812">Transmembrane</keyword>
<keyword evidence="4 5" id="KW-0472">Membrane</keyword>
<dbReference type="EMBL" id="FOXH01000015">
    <property type="protein sequence ID" value="SFQ32114.1"/>
    <property type="molecule type" value="Genomic_DNA"/>
</dbReference>
<dbReference type="GO" id="GO:0009403">
    <property type="term" value="P:toxin biosynthetic process"/>
    <property type="evidence" value="ECO:0007669"/>
    <property type="project" value="InterPro"/>
</dbReference>
<dbReference type="PANTHER" id="PTHR37306">
    <property type="entry name" value="COLICIN V PRODUCTION PROTEIN"/>
    <property type="match status" value="1"/>
</dbReference>
<feature type="transmembrane region" description="Helical" evidence="5">
    <location>
        <begin position="24"/>
        <end position="44"/>
    </location>
</feature>
<evidence type="ECO:0000256" key="2">
    <source>
        <dbReference type="ARBA" id="ARBA00022692"/>
    </source>
</evidence>
<keyword evidence="3 5" id="KW-1133">Transmembrane helix</keyword>
<dbReference type="STRING" id="1079859.SAMN04515674_11514"/>
<dbReference type="Proteomes" id="UP000199306">
    <property type="component" value="Unassembled WGS sequence"/>
</dbReference>
<reference evidence="6 7" key="1">
    <citation type="submission" date="2016-10" db="EMBL/GenBank/DDBJ databases">
        <authorList>
            <person name="de Groot N.N."/>
        </authorList>
    </citation>
    <scope>NUCLEOTIDE SEQUENCE [LARGE SCALE GENOMIC DNA]</scope>
    <source>
        <strain evidence="7">E92,LMG 26720,CCM 7988</strain>
    </source>
</reference>
<evidence type="ECO:0000313" key="6">
    <source>
        <dbReference type="EMBL" id="SFQ32114.1"/>
    </source>
</evidence>
<proteinExistence type="predicted"/>
<feature type="transmembrane region" description="Helical" evidence="5">
    <location>
        <begin position="64"/>
        <end position="82"/>
    </location>
</feature>
<name>A0A1I5XJL1_9BACT</name>
<dbReference type="InterPro" id="IPR003825">
    <property type="entry name" value="Colicin-V_CvpA"/>
</dbReference>
<sequence length="169" mass="19011">MKLIDILILLPILWGGFIGYQRGIIIEVISIAAFIISVIIGFRALGYATDWVSPYMNNRLTERIMPYIGFGAVFFPIVFLINKLGWLLRRSIKYTVLGSFDSFAGAIVGAFTWSFGISIFIWLITSIGIRIPVEDTKGTFLYPLIKPLAPGIIEKAIDIVPKQIDRLRQ</sequence>
<feature type="transmembrane region" description="Helical" evidence="5">
    <location>
        <begin position="103"/>
        <end position="124"/>
    </location>
</feature>
<protein>
    <submittedName>
        <fullName evidence="6">Membrane protein required for colicin V production</fullName>
    </submittedName>
</protein>
<evidence type="ECO:0000313" key="7">
    <source>
        <dbReference type="Proteomes" id="UP000199306"/>
    </source>
</evidence>
<dbReference type="OrthoDB" id="9799585at2"/>
<dbReference type="AlphaFoldDB" id="A0A1I5XJL1"/>
<evidence type="ECO:0000256" key="5">
    <source>
        <dbReference type="SAM" id="Phobius"/>
    </source>
</evidence>
<evidence type="ECO:0000256" key="1">
    <source>
        <dbReference type="ARBA" id="ARBA00004141"/>
    </source>
</evidence>
<dbReference type="RefSeq" id="WP_092019001.1">
    <property type="nucleotide sequence ID" value="NZ_FOXH01000015.1"/>
</dbReference>
<keyword evidence="7" id="KW-1185">Reference proteome</keyword>
<organism evidence="6 7">
    <name type="scientific">Pseudarcicella hirudinis</name>
    <dbReference type="NCBI Taxonomy" id="1079859"/>
    <lineage>
        <taxon>Bacteria</taxon>
        <taxon>Pseudomonadati</taxon>
        <taxon>Bacteroidota</taxon>
        <taxon>Cytophagia</taxon>
        <taxon>Cytophagales</taxon>
        <taxon>Flectobacillaceae</taxon>
        <taxon>Pseudarcicella</taxon>
    </lineage>
</organism>
<comment type="subcellular location">
    <subcellularLocation>
        <location evidence="1">Membrane</location>
        <topology evidence="1">Multi-pass membrane protein</topology>
    </subcellularLocation>
</comment>
<evidence type="ECO:0000256" key="4">
    <source>
        <dbReference type="ARBA" id="ARBA00023136"/>
    </source>
</evidence>
<dbReference type="PANTHER" id="PTHR37306:SF1">
    <property type="entry name" value="COLICIN V PRODUCTION PROTEIN"/>
    <property type="match status" value="1"/>
</dbReference>
<evidence type="ECO:0000256" key="3">
    <source>
        <dbReference type="ARBA" id="ARBA00022989"/>
    </source>
</evidence>
<dbReference type="Pfam" id="PF02674">
    <property type="entry name" value="Colicin_V"/>
    <property type="match status" value="1"/>
</dbReference>
<accession>A0A1I5XJL1</accession>
<dbReference type="GO" id="GO:0016020">
    <property type="term" value="C:membrane"/>
    <property type="evidence" value="ECO:0007669"/>
    <property type="project" value="UniProtKB-SubCell"/>
</dbReference>